<dbReference type="Gene3D" id="2.60.120.10">
    <property type="entry name" value="Jelly Rolls"/>
    <property type="match status" value="1"/>
</dbReference>
<reference evidence="6" key="1">
    <citation type="journal article" date="2019" name="Int. J. Syst. Evol. Microbiol.">
        <title>The Global Catalogue of Microorganisms (GCM) 10K type strain sequencing project: providing services to taxonomists for standard genome sequencing and annotation.</title>
        <authorList>
            <consortium name="The Broad Institute Genomics Platform"/>
            <consortium name="The Broad Institute Genome Sequencing Center for Infectious Disease"/>
            <person name="Wu L."/>
            <person name="Ma J."/>
        </authorList>
    </citation>
    <scope>NUCLEOTIDE SEQUENCE [LARGE SCALE GENOMIC DNA]</scope>
    <source>
        <strain evidence="6">CGMCC 4.1641</strain>
    </source>
</reference>
<evidence type="ECO:0000313" key="5">
    <source>
        <dbReference type="EMBL" id="MFC4302341.1"/>
    </source>
</evidence>
<feature type="domain" description="HTH araC/xylS-type" evidence="4">
    <location>
        <begin position="173"/>
        <end position="270"/>
    </location>
</feature>
<dbReference type="RefSeq" id="WP_378126186.1">
    <property type="nucleotide sequence ID" value="NZ_JBHSED010000003.1"/>
</dbReference>
<evidence type="ECO:0000256" key="3">
    <source>
        <dbReference type="ARBA" id="ARBA00023163"/>
    </source>
</evidence>
<dbReference type="PROSITE" id="PS00041">
    <property type="entry name" value="HTH_ARAC_FAMILY_1"/>
    <property type="match status" value="1"/>
</dbReference>
<dbReference type="SMART" id="SM00342">
    <property type="entry name" value="HTH_ARAC"/>
    <property type="match status" value="1"/>
</dbReference>
<evidence type="ECO:0000313" key="6">
    <source>
        <dbReference type="Proteomes" id="UP001595755"/>
    </source>
</evidence>
<dbReference type="InterPro" id="IPR018060">
    <property type="entry name" value="HTH_AraC"/>
</dbReference>
<organism evidence="5 6">
    <name type="scientific">Cohnella boryungensis</name>
    <dbReference type="NCBI Taxonomy" id="768479"/>
    <lineage>
        <taxon>Bacteria</taxon>
        <taxon>Bacillati</taxon>
        <taxon>Bacillota</taxon>
        <taxon>Bacilli</taxon>
        <taxon>Bacillales</taxon>
        <taxon>Paenibacillaceae</taxon>
        <taxon>Cohnella</taxon>
    </lineage>
</organism>
<keyword evidence="2" id="KW-0238">DNA-binding</keyword>
<keyword evidence="3" id="KW-0804">Transcription</keyword>
<comment type="caution">
    <text evidence="5">The sequence shown here is derived from an EMBL/GenBank/DDBJ whole genome shotgun (WGS) entry which is preliminary data.</text>
</comment>
<name>A0ABV8S447_9BACL</name>
<keyword evidence="1" id="KW-0805">Transcription regulation</keyword>
<dbReference type="Pfam" id="PF02311">
    <property type="entry name" value="AraC_binding"/>
    <property type="match status" value="1"/>
</dbReference>
<dbReference type="PANTHER" id="PTHR43280:SF2">
    <property type="entry name" value="HTH-TYPE TRANSCRIPTIONAL REGULATOR EXSA"/>
    <property type="match status" value="1"/>
</dbReference>
<dbReference type="SUPFAM" id="SSF46689">
    <property type="entry name" value="Homeodomain-like"/>
    <property type="match status" value="1"/>
</dbReference>
<dbReference type="PANTHER" id="PTHR43280">
    <property type="entry name" value="ARAC-FAMILY TRANSCRIPTIONAL REGULATOR"/>
    <property type="match status" value="1"/>
</dbReference>
<dbReference type="Pfam" id="PF12833">
    <property type="entry name" value="HTH_18"/>
    <property type="match status" value="1"/>
</dbReference>
<dbReference type="InterPro" id="IPR020449">
    <property type="entry name" value="Tscrpt_reg_AraC-type_HTH"/>
</dbReference>
<keyword evidence="6" id="KW-1185">Reference proteome</keyword>
<dbReference type="InterPro" id="IPR018062">
    <property type="entry name" value="HTH_AraC-typ_CS"/>
</dbReference>
<sequence length="270" mass="31483">MQENMQVDIQEDAELICKDDLGQVTCEPGWQWSTEDRSFEDYDLWYVWDGVGEMVLNGIAYTLTKGSCFLFRPGDRASASQAPDNPLTVTYIHFGVGAGRRAELDNLSSYRSVRDTVFLETLLSRYVQNARDRAFRYEREAELLLSLMLQQLERQQWEERNGFVRGERLDRIRETANYIRQYPGVRHTVIGLAERAGLSPRYFSLKFRESMRMTVAAFIVEARITRAEHLLRCHNMTVAEVADLLGYHDLPFFSRQFKRFRGLSPSQLRK</sequence>
<dbReference type="InterPro" id="IPR037923">
    <property type="entry name" value="HTH-like"/>
</dbReference>
<accession>A0ABV8S447</accession>
<evidence type="ECO:0000259" key="4">
    <source>
        <dbReference type="PROSITE" id="PS01124"/>
    </source>
</evidence>
<protein>
    <submittedName>
        <fullName evidence="5">Helix-turn-helix domain-containing protein</fullName>
    </submittedName>
</protein>
<dbReference type="SUPFAM" id="SSF51215">
    <property type="entry name" value="Regulatory protein AraC"/>
    <property type="match status" value="1"/>
</dbReference>
<evidence type="ECO:0000256" key="1">
    <source>
        <dbReference type="ARBA" id="ARBA00023015"/>
    </source>
</evidence>
<dbReference type="Gene3D" id="1.10.10.60">
    <property type="entry name" value="Homeodomain-like"/>
    <property type="match status" value="2"/>
</dbReference>
<dbReference type="PROSITE" id="PS01124">
    <property type="entry name" value="HTH_ARAC_FAMILY_2"/>
    <property type="match status" value="1"/>
</dbReference>
<dbReference type="InterPro" id="IPR014710">
    <property type="entry name" value="RmlC-like_jellyroll"/>
</dbReference>
<dbReference type="PRINTS" id="PR00032">
    <property type="entry name" value="HTHARAC"/>
</dbReference>
<evidence type="ECO:0000256" key="2">
    <source>
        <dbReference type="ARBA" id="ARBA00023125"/>
    </source>
</evidence>
<dbReference type="Proteomes" id="UP001595755">
    <property type="component" value="Unassembled WGS sequence"/>
</dbReference>
<proteinExistence type="predicted"/>
<dbReference type="EMBL" id="JBHSED010000003">
    <property type="protein sequence ID" value="MFC4302341.1"/>
    <property type="molecule type" value="Genomic_DNA"/>
</dbReference>
<dbReference type="InterPro" id="IPR009057">
    <property type="entry name" value="Homeodomain-like_sf"/>
</dbReference>
<gene>
    <name evidence="5" type="ORF">ACFO1S_02655</name>
</gene>
<dbReference type="InterPro" id="IPR003313">
    <property type="entry name" value="AraC-bd"/>
</dbReference>